<reference evidence="1 2" key="1">
    <citation type="submission" date="2010-04" db="EMBL/GenBank/DDBJ databases">
        <authorList>
            <person name="Muzny D."/>
            <person name="Qin X."/>
            <person name="Deng J."/>
            <person name="Jiang H."/>
            <person name="Liu Y."/>
            <person name="Qu J."/>
            <person name="Song X.-Z."/>
            <person name="Zhang L."/>
            <person name="Thornton R."/>
            <person name="Coyle M."/>
            <person name="Francisco L."/>
            <person name="Jackson L."/>
            <person name="Javaid M."/>
            <person name="Korchina V."/>
            <person name="Kovar C."/>
            <person name="Mata R."/>
            <person name="Mathew T."/>
            <person name="Ngo R."/>
            <person name="Nguyen L."/>
            <person name="Nguyen N."/>
            <person name="Okwuonu G."/>
            <person name="Ongeri F."/>
            <person name="Pham C."/>
            <person name="Simmons D."/>
            <person name="Wilczek-Boney K."/>
            <person name="Hale W."/>
            <person name="Jakkamsetti A."/>
            <person name="Pham P."/>
            <person name="Ruth R."/>
            <person name="San Lucas F."/>
            <person name="Warren J."/>
            <person name="Zhang J."/>
            <person name="Zhao Z."/>
            <person name="Zhou C."/>
            <person name="Zhu D."/>
            <person name="Lee S."/>
            <person name="Bess C."/>
            <person name="Blankenburg K."/>
            <person name="Forbes L."/>
            <person name="Fu Q."/>
            <person name="Gubbala S."/>
            <person name="Hirani K."/>
            <person name="Jayaseelan J.C."/>
            <person name="Lara F."/>
            <person name="Munidasa M."/>
            <person name="Palculict T."/>
            <person name="Patil S."/>
            <person name="Pu L.-L."/>
            <person name="Saada N."/>
            <person name="Tang L."/>
            <person name="Weissenberger G."/>
            <person name="Zhu Y."/>
            <person name="Hemphill L."/>
            <person name="Shang Y."/>
            <person name="Youmans B."/>
            <person name="Ayvaz T."/>
            <person name="Ross M."/>
            <person name="Santibanez J."/>
            <person name="Aqrawi P."/>
            <person name="Gross S."/>
            <person name="Joshi V."/>
            <person name="Fowler G."/>
            <person name="Nazareth L."/>
            <person name="Reid J."/>
            <person name="Worley K."/>
            <person name="Petrosino J."/>
            <person name="Highlander S."/>
            <person name="Gibbs R."/>
            <person name="Gibbs R."/>
        </authorList>
    </citation>
    <scope>NUCLEOTIDE SEQUENCE [LARGE SCALE GENOMIC DNA]</scope>
    <source>
        <strain evidence="1 2">ATCC 11563</strain>
    </source>
</reference>
<dbReference type="EMBL" id="ADNT01000096">
    <property type="protein sequence ID" value="EFG49089.1"/>
    <property type="molecule type" value="Genomic_DNA"/>
</dbReference>
<organism evidence="1 2">
    <name type="scientific">Aerococcus viridans (strain ATCC 11563 / DSM 20340 / CCUG 4311 / JCM 20461 / NBRC 12219 / NCTC 8251 / M1)</name>
    <dbReference type="NCBI Taxonomy" id="655812"/>
    <lineage>
        <taxon>Bacteria</taxon>
        <taxon>Bacillati</taxon>
        <taxon>Bacillota</taxon>
        <taxon>Bacilli</taxon>
        <taxon>Lactobacillales</taxon>
        <taxon>Aerococcaceae</taxon>
        <taxon>Aerococcus</taxon>
    </lineage>
</organism>
<accession>A0ABN0A7B2</accession>
<proteinExistence type="predicted"/>
<evidence type="ECO:0000313" key="1">
    <source>
        <dbReference type="EMBL" id="EFG49089.1"/>
    </source>
</evidence>
<name>A0ABN0A7B2_AERVM</name>
<evidence type="ECO:0000313" key="2">
    <source>
        <dbReference type="Proteomes" id="UP000003764"/>
    </source>
</evidence>
<dbReference type="Proteomes" id="UP000003764">
    <property type="component" value="Unassembled WGS sequence"/>
</dbReference>
<sequence length="43" mass="4914">MFNQLNSTINSFDKNTCNKFVRRETSVKEAGTKGLSKKYTPKT</sequence>
<feature type="non-terminal residue" evidence="1">
    <location>
        <position position="43"/>
    </location>
</feature>
<comment type="caution">
    <text evidence="1">The sequence shown here is derived from an EMBL/GenBank/DDBJ whole genome shotgun (WGS) entry which is preliminary data.</text>
</comment>
<gene>
    <name evidence="1" type="ORF">HMPREF0061_1568</name>
</gene>
<protein>
    <submittedName>
        <fullName evidence="1">Uncharacterized protein</fullName>
    </submittedName>
</protein>
<keyword evidence="2" id="KW-1185">Reference proteome</keyword>